<evidence type="ECO:0008006" key="4">
    <source>
        <dbReference type="Google" id="ProtNLM"/>
    </source>
</evidence>
<evidence type="ECO:0000313" key="3">
    <source>
        <dbReference type="Proteomes" id="UP001201262"/>
    </source>
</evidence>
<organism evidence="2 3">
    <name type="scientific">Talaromyces proteolyticus</name>
    <dbReference type="NCBI Taxonomy" id="1131652"/>
    <lineage>
        <taxon>Eukaryota</taxon>
        <taxon>Fungi</taxon>
        <taxon>Dikarya</taxon>
        <taxon>Ascomycota</taxon>
        <taxon>Pezizomycotina</taxon>
        <taxon>Eurotiomycetes</taxon>
        <taxon>Eurotiomycetidae</taxon>
        <taxon>Eurotiales</taxon>
        <taxon>Trichocomaceae</taxon>
        <taxon>Talaromyces</taxon>
        <taxon>Talaromyces sect. Bacilispori</taxon>
    </lineage>
</organism>
<dbReference type="RefSeq" id="XP_046066902.1">
    <property type="nucleotide sequence ID" value="XM_046222453.1"/>
</dbReference>
<dbReference type="AlphaFoldDB" id="A0AAD4KLA2"/>
<dbReference type="Pfam" id="PF07173">
    <property type="entry name" value="GRDP-like"/>
    <property type="match status" value="1"/>
</dbReference>
<dbReference type="EMBL" id="JAJTJA010000013">
    <property type="protein sequence ID" value="KAH8690706.1"/>
    <property type="molecule type" value="Genomic_DNA"/>
</dbReference>
<proteinExistence type="predicted"/>
<dbReference type="InterPro" id="IPR009836">
    <property type="entry name" value="GRDP-like"/>
</dbReference>
<dbReference type="PANTHER" id="PTHR34365:SF7">
    <property type="entry name" value="GLYCINE-RICH DOMAIN-CONTAINING PROTEIN 1"/>
    <property type="match status" value="1"/>
</dbReference>
<dbReference type="GeneID" id="70252740"/>
<sequence length="721" mass="80697">MATQTSSKEKSENDFHNIESYEGPPPYSKPPALHFSEPGPPTTHSVSRDQCIAHLKLLSVFAELRTTVSNTDGLFGINDSQAARFVPNQEAQSLSLARIREKRWAVFTSRAADRYATWWSKNPFPSDEYITLNDLRAPRYSTITEGLKPFQWESRYLPPLDVLMVWHAHALNPRIYLEDCLRAGKIRFWSTEFPWQLIDKAIDWENIEYSPEDEARVLFQKLTGRLWENQDESYEKNLNCLRCTESFTVPWTTGDIGLKLDDAFKDCAGYADNSFDASCPSCSYKHNLQTMRVASFRQDVQALVSTGRPMPGSLLNAQGLPDGSIESSFPSRVLSTAKVTILKVTTPMVEKNELKRSAANKRIVAGEIGSVKDMLDIRSLIEYTISSDSIMAKANGGNGTRLSLEQKGAMRKTIAHYWENSSIFGLDLVGAVMRQGTFIQKVDHLDWVHSPTLSATVDKLIRKYGVFFDIMVKHMKTTVPTLDVDLAWHTHQLSSSRYFKYSRAQSRKYGIEVFIDHDDKVDEGKLSEAFIWTCKTYASVTNGEVFSECNCWYCEAVREVNLYSGLSAILTSSSTRNARNQAEKLLNDPTIPTEMEKSSHISAHNAVSVRDASGRSRAAAKIREAQLRSAWEKAHRRAQKSRKMSSTKPSDAYHGRFRVWGHPYSIPFYAPYMCDASINSSLYADNPACKSVGVGSYGNCAAGLCGGSGDMAGCAAMGLSL</sequence>
<gene>
    <name evidence="2" type="ORF">BGW36DRAFT_59024</name>
</gene>
<name>A0AAD4KLA2_9EURO</name>
<accession>A0AAD4KLA2</accession>
<feature type="region of interest" description="Disordered" evidence="1">
    <location>
        <begin position="1"/>
        <end position="47"/>
    </location>
</feature>
<keyword evidence="3" id="KW-1185">Reference proteome</keyword>
<comment type="caution">
    <text evidence="2">The sequence shown here is derived from an EMBL/GenBank/DDBJ whole genome shotgun (WGS) entry which is preliminary data.</text>
</comment>
<dbReference type="PANTHER" id="PTHR34365">
    <property type="entry name" value="ENOLASE (DUF1399)"/>
    <property type="match status" value="1"/>
</dbReference>
<evidence type="ECO:0000313" key="2">
    <source>
        <dbReference type="EMBL" id="KAH8690706.1"/>
    </source>
</evidence>
<feature type="compositionally biased region" description="Basic and acidic residues" evidence="1">
    <location>
        <begin position="7"/>
        <end position="19"/>
    </location>
</feature>
<reference evidence="2" key="1">
    <citation type="submission" date="2021-12" db="EMBL/GenBank/DDBJ databases">
        <title>Convergent genome expansion in fungi linked to evolution of root-endophyte symbiosis.</title>
        <authorList>
            <consortium name="DOE Joint Genome Institute"/>
            <person name="Ke Y.-H."/>
            <person name="Bonito G."/>
            <person name="Liao H.-L."/>
            <person name="Looney B."/>
            <person name="Rojas-Flechas A."/>
            <person name="Nash J."/>
            <person name="Hameed K."/>
            <person name="Schadt C."/>
            <person name="Martin F."/>
            <person name="Crous P.W."/>
            <person name="Miettinen O."/>
            <person name="Magnuson J.K."/>
            <person name="Labbe J."/>
            <person name="Jacobson D."/>
            <person name="Doktycz M.J."/>
            <person name="Veneault-Fourrey C."/>
            <person name="Kuo A."/>
            <person name="Mondo S."/>
            <person name="Calhoun S."/>
            <person name="Riley R."/>
            <person name="Ohm R."/>
            <person name="LaButti K."/>
            <person name="Andreopoulos B."/>
            <person name="Pangilinan J."/>
            <person name="Nolan M."/>
            <person name="Tritt A."/>
            <person name="Clum A."/>
            <person name="Lipzen A."/>
            <person name="Daum C."/>
            <person name="Barry K."/>
            <person name="Grigoriev I.V."/>
            <person name="Vilgalys R."/>
        </authorList>
    </citation>
    <scope>NUCLEOTIDE SEQUENCE</scope>
    <source>
        <strain evidence="2">PMI_201</strain>
    </source>
</reference>
<dbReference type="Proteomes" id="UP001201262">
    <property type="component" value="Unassembled WGS sequence"/>
</dbReference>
<evidence type="ECO:0000256" key="1">
    <source>
        <dbReference type="SAM" id="MobiDB-lite"/>
    </source>
</evidence>
<protein>
    <recommendedName>
        <fullName evidence="4">Alpha-ketoglutarate-dependent sulfonate dioxygenase</fullName>
    </recommendedName>
</protein>